<dbReference type="AlphaFoldDB" id="G8XEX3"/>
<name>G8XEX3_STREN</name>
<evidence type="ECO:0000313" key="2">
    <source>
        <dbReference type="EMBL" id="AEW98424.1"/>
    </source>
</evidence>
<accession>G8XEX3</accession>
<keyword evidence="2" id="KW-0614">Plasmid</keyword>
<organism evidence="2 3">
    <name type="scientific">Streptantibioticus cattleyicolor (strain ATCC 35852 / DSM 46488 / JCM 4925 / NBRC 14057 / NRRL 8057)</name>
    <name type="common">Streptomyces cattleya</name>
    <dbReference type="NCBI Taxonomy" id="1003195"/>
    <lineage>
        <taxon>Bacteria</taxon>
        <taxon>Bacillati</taxon>
        <taxon>Actinomycetota</taxon>
        <taxon>Actinomycetes</taxon>
        <taxon>Kitasatosporales</taxon>
        <taxon>Streptomycetaceae</taxon>
        <taxon>Streptantibioticus</taxon>
    </lineage>
</organism>
<feature type="region of interest" description="Disordered" evidence="1">
    <location>
        <begin position="1"/>
        <end position="36"/>
    </location>
</feature>
<geneLocation type="plasmid" evidence="2 3">
    <name>pSCATT</name>
</geneLocation>
<sequence length="68" mass="7460">MFMDAPWRVGREAPENASARHRNRGELTSGGPFPVADGREVRQAAATGELVARAVAVVFRPVTFIPRR</sequence>
<evidence type="ECO:0000256" key="1">
    <source>
        <dbReference type="SAM" id="MobiDB-lite"/>
    </source>
</evidence>
<dbReference type="Proteomes" id="UP000007842">
    <property type="component" value="Plasmid pSCATT"/>
</dbReference>
<keyword evidence="3" id="KW-1185">Reference proteome</keyword>
<dbReference type="EMBL" id="CP003229">
    <property type="protein sequence ID" value="AEW98424.1"/>
    <property type="molecule type" value="Genomic_DNA"/>
</dbReference>
<reference evidence="3" key="1">
    <citation type="submission" date="2011-12" db="EMBL/GenBank/DDBJ databases">
        <title>Complete genome sequence of Streptomyces cattleya strain DSM 46488.</title>
        <authorList>
            <person name="Ou H.-Y."/>
            <person name="Li P."/>
            <person name="Zhao C."/>
            <person name="O'Hagan D."/>
            <person name="Deng Z."/>
        </authorList>
    </citation>
    <scope>NUCLEOTIDE SEQUENCE [LARGE SCALE GENOMIC DNA]</scope>
    <source>
        <strain evidence="3">ATCC 35852 / DSM 46488 / JCM 4925 / NBRC 14057 / NRRL 8057</strain>
        <plasmid evidence="3">Plasmid pSCATT</plasmid>
    </source>
</reference>
<dbReference type="KEGG" id="scy:SCATT_p02310"/>
<evidence type="ECO:0000313" key="3">
    <source>
        <dbReference type="Proteomes" id="UP000007842"/>
    </source>
</evidence>
<gene>
    <name evidence="2" type="ordered locus">SCATT_p02310</name>
</gene>
<protein>
    <submittedName>
        <fullName evidence="2">Uncharacterized protein</fullName>
    </submittedName>
</protein>
<dbReference type="HOGENOM" id="CLU_2792087_0_0_11"/>
<proteinExistence type="predicted"/>